<proteinExistence type="predicted"/>
<protein>
    <submittedName>
        <fullName evidence="2">Unannotated protein</fullName>
    </submittedName>
</protein>
<keyword evidence="1" id="KW-0812">Transmembrane</keyword>
<organism evidence="2">
    <name type="scientific">freshwater metagenome</name>
    <dbReference type="NCBI Taxonomy" id="449393"/>
    <lineage>
        <taxon>unclassified sequences</taxon>
        <taxon>metagenomes</taxon>
        <taxon>ecological metagenomes</taxon>
    </lineage>
</organism>
<evidence type="ECO:0000313" key="2">
    <source>
        <dbReference type="EMBL" id="CAB4913981.1"/>
    </source>
</evidence>
<dbReference type="EMBL" id="CAFBLX010000297">
    <property type="protein sequence ID" value="CAB4913981.1"/>
    <property type="molecule type" value="Genomic_DNA"/>
</dbReference>
<feature type="transmembrane region" description="Helical" evidence="1">
    <location>
        <begin position="137"/>
        <end position="159"/>
    </location>
</feature>
<name>A0A6J7GZH7_9ZZZZ</name>
<keyword evidence="1" id="KW-1133">Transmembrane helix</keyword>
<feature type="transmembrane region" description="Helical" evidence="1">
    <location>
        <begin position="165"/>
        <end position="184"/>
    </location>
</feature>
<sequence>MRGVLLLASVVIVSALIQALTVVGDPAPTSSLRFAALVVVSAATVVCALWFTASIALDVVDGNASGASSRTLRRPRVLAWCVVLTGMAVALAILFPLLPVIVIVFALLILPAAVDGRRNPLRAALHTVKQSPWRCTAAAVITILAYLLGWVVALVLGFFVTGVVAAFLTWLWFGATAAALLLYWSAVYRRATAVTIKVVCHRAS</sequence>
<feature type="transmembrane region" description="Helical" evidence="1">
    <location>
        <begin position="34"/>
        <end position="57"/>
    </location>
</feature>
<accession>A0A6J7GZH7</accession>
<dbReference type="AlphaFoldDB" id="A0A6J7GZH7"/>
<feature type="transmembrane region" description="Helical" evidence="1">
    <location>
        <begin position="100"/>
        <end position="116"/>
    </location>
</feature>
<gene>
    <name evidence="2" type="ORF">UFOPK3472_03212</name>
</gene>
<evidence type="ECO:0000256" key="1">
    <source>
        <dbReference type="SAM" id="Phobius"/>
    </source>
</evidence>
<keyword evidence="1" id="KW-0472">Membrane</keyword>
<feature type="transmembrane region" description="Helical" evidence="1">
    <location>
        <begin position="77"/>
        <end position="94"/>
    </location>
</feature>
<reference evidence="2" key="1">
    <citation type="submission" date="2020-05" db="EMBL/GenBank/DDBJ databases">
        <authorList>
            <person name="Chiriac C."/>
            <person name="Salcher M."/>
            <person name="Ghai R."/>
            <person name="Kavagutti S V."/>
        </authorList>
    </citation>
    <scope>NUCLEOTIDE SEQUENCE</scope>
</reference>